<accession>A0ABY5DCF7</accession>
<dbReference type="EMBL" id="CP099837">
    <property type="protein sequence ID" value="USY20741.1"/>
    <property type="molecule type" value="Genomic_DNA"/>
</dbReference>
<protein>
    <recommendedName>
        <fullName evidence="3">AbiTii domain-containing protein</fullName>
    </recommendedName>
</protein>
<reference evidence="1" key="1">
    <citation type="submission" date="2022-06" db="EMBL/GenBank/DDBJ databases">
        <authorList>
            <person name="Ping M."/>
        </authorList>
    </citation>
    <scope>NUCLEOTIDE SEQUENCE</scope>
    <source>
        <strain evidence="1">JCM11759T</strain>
    </source>
</reference>
<organism evidence="1 2">
    <name type="scientific">Nocardiopsis exhalans</name>
    <dbReference type="NCBI Taxonomy" id="163604"/>
    <lineage>
        <taxon>Bacteria</taxon>
        <taxon>Bacillati</taxon>
        <taxon>Actinomycetota</taxon>
        <taxon>Actinomycetes</taxon>
        <taxon>Streptosporangiales</taxon>
        <taxon>Nocardiopsidaceae</taxon>
        <taxon>Nocardiopsis</taxon>
    </lineage>
</organism>
<evidence type="ECO:0000313" key="1">
    <source>
        <dbReference type="EMBL" id="USY20741.1"/>
    </source>
</evidence>
<dbReference type="RefSeq" id="WP_254419773.1">
    <property type="nucleotide sequence ID" value="NZ_BAAAJB010000024.1"/>
</dbReference>
<proteinExistence type="predicted"/>
<evidence type="ECO:0000313" key="2">
    <source>
        <dbReference type="Proteomes" id="UP001055940"/>
    </source>
</evidence>
<name>A0ABY5DCF7_9ACTN</name>
<sequence>MPKYFKPNHRGLAAMAREIEQELAKHPIKVPLHGSFDQTQLQAGDSMDHDVPGFDTVPEHTMLRRAVLDATMVLLLELEKRGPDERGLDPRHQFVDAHLHHLDEPLQSWATKNSTDLTRELLLQGYIQRSNGSLSGQVSAHLSDKGRNHAVRLRRVQSGRARHNMICELVLGLVGHADAEGRSRVDPADLKHTAHAWIAGVQVTDEEANRAGGYLFRHGLIAAFEVDQGWVSHARLTAEGATVVDIFGGSISAWERSKVQGGTLVGDQINISNSAGVQLSTRTSGTVHQSATTQVSSAPDLTDLCMRIRELVPSLNLEEQDQQELLDQVERLEGAAGKPEVQAKGVKRWLSNIKDLLTSDSTGKALGVLAKVGAAIQYFTKSFEENPSTA</sequence>
<gene>
    <name evidence="1" type="ORF">NE857_03530</name>
</gene>
<dbReference type="Proteomes" id="UP001055940">
    <property type="component" value="Chromosome"/>
</dbReference>
<keyword evidence="2" id="KW-1185">Reference proteome</keyword>
<evidence type="ECO:0008006" key="3">
    <source>
        <dbReference type="Google" id="ProtNLM"/>
    </source>
</evidence>